<evidence type="ECO:0000256" key="3">
    <source>
        <dbReference type="ARBA" id="ARBA00012438"/>
    </source>
</evidence>
<feature type="transmembrane region" description="Helical" evidence="11">
    <location>
        <begin position="166"/>
        <end position="194"/>
    </location>
</feature>
<evidence type="ECO:0000256" key="10">
    <source>
        <dbReference type="SAM" id="MobiDB-lite"/>
    </source>
</evidence>
<accession>A0AAV2VTL0</accession>
<evidence type="ECO:0000259" key="13">
    <source>
        <dbReference type="PROSITE" id="PS50110"/>
    </source>
</evidence>
<dbReference type="PANTHER" id="PTHR43047">
    <property type="entry name" value="TWO-COMPONENT HISTIDINE PROTEIN KINASE"/>
    <property type="match status" value="1"/>
</dbReference>
<comment type="catalytic activity">
    <reaction evidence="1">
        <text>ATP + protein L-histidine = ADP + protein N-phospho-L-histidine.</text>
        <dbReference type="EC" id="2.7.13.3"/>
    </reaction>
</comment>
<organism evidence="15 16">
    <name type="scientific">Vibrio nigripulchritudo SOn1</name>
    <dbReference type="NCBI Taxonomy" id="1238450"/>
    <lineage>
        <taxon>Bacteria</taxon>
        <taxon>Pseudomonadati</taxon>
        <taxon>Pseudomonadota</taxon>
        <taxon>Gammaproteobacteria</taxon>
        <taxon>Vibrionales</taxon>
        <taxon>Vibrionaceae</taxon>
        <taxon>Vibrio</taxon>
    </lineage>
</organism>
<dbReference type="Gene3D" id="3.30.565.10">
    <property type="entry name" value="Histidine kinase-like ATPase, C-terminal domain"/>
    <property type="match status" value="1"/>
</dbReference>
<evidence type="ECO:0000259" key="14">
    <source>
        <dbReference type="PROSITE" id="PS50885"/>
    </source>
</evidence>
<feature type="domain" description="Histidine kinase" evidence="12">
    <location>
        <begin position="439"/>
        <end position="662"/>
    </location>
</feature>
<keyword evidence="8" id="KW-0902">Two-component regulatory system</keyword>
<dbReference type="SMART" id="SM00448">
    <property type="entry name" value="REC"/>
    <property type="match status" value="1"/>
</dbReference>
<dbReference type="Pfam" id="PF00072">
    <property type="entry name" value="Response_reg"/>
    <property type="match status" value="1"/>
</dbReference>
<dbReference type="PROSITE" id="PS50110">
    <property type="entry name" value="RESPONSE_REGULATORY"/>
    <property type="match status" value="1"/>
</dbReference>
<dbReference type="InterPro" id="IPR011006">
    <property type="entry name" value="CheY-like_superfamily"/>
</dbReference>
<dbReference type="PANTHER" id="PTHR43047:SF72">
    <property type="entry name" value="OSMOSENSING HISTIDINE PROTEIN KINASE SLN1"/>
    <property type="match status" value="1"/>
</dbReference>
<dbReference type="InterPro" id="IPR036097">
    <property type="entry name" value="HisK_dim/P_sf"/>
</dbReference>
<dbReference type="PROSITE" id="PS50109">
    <property type="entry name" value="HIS_KIN"/>
    <property type="match status" value="1"/>
</dbReference>
<keyword evidence="11" id="KW-0472">Membrane</keyword>
<evidence type="ECO:0000256" key="8">
    <source>
        <dbReference type="ARBA" id="ARBA00023012"/>
    </source>
</evidence>
<evidence type="ECO:0000256" key="11">
    <source>
        <dbReference type="SAM" id="Phobius"/>
    </source>
</evidence>
<keyword evidence="5" id="KW-0808">Transferase</keyword>
<keyword evidence="6 15" id="KW-0418">Kinase</keyword>
<keyword evidence="7" id="KW-0378">Hydrolase</keyword>
<feature type="compositionally biased region" description="Basic and acidic residues" evidence="10">
    <location>
        <begin position="413"/>
        <end position="430"/>
    </location>
</feature>
<evidence type="ECO:0000256" key="2">
    <source>
        <dbReference type="ARBA" id="ARBA00004370"/>
    </source>
</evidence>
<evidence type="ECO:0000256" key="4">
    <source>
        <dbReference type="ARBA" id="ARBA00022553"/>
    </source>
</evidence>
<dbReference type="InterPro" id="IPR003594">
    <property type="entry name" value="HATPase_dom"/>
</dbReference>
<gene>
    <name evidence="15" type="ORF">VIBNISOn1_340044</name>
</gene>
<evidence type="ECO:0000313" key="15">
    <source>
        <dbReference type="EMBL" id="CCO47729.1"/>
    </source>
</evidence>
<dbReference type="SUPFAM" id="SSF47384">
    <property type="entry name" value="Homodimeric domain of signal transducing histidine kinase"/>
    <property type="match status" value="1"/>
</dbReference>
<evidence type="ECO:0000256" key="1">
    <source>
        <dbReference type="ARBA" id="ARBA00000085"/>
    </source>
</evidence>
<keyword evidence="4 9" id="KW-0597">Phosphoprotein</keyword>
<dbReference type="PRINTS" id="PR00344">
    <property type="entry name" value="BCTRLSENSOR"/>
</dbReference>
<dbReference type="Pfam" id="PF00672">
    <property type="entry name" value="HAMP"/>
    <property type="match status" value="1"/>
</dbReference>
<comment type="caution">
    <text evidence="15">The sequence shown here is derived from an EMBL/GenBank/DDBJ whole genome shotgun (WGS) entry which is preliminary data.</text>
</comment>
<dbReference type="SMART" id="SM00304">
    <property type="entry name" value="HAMP"/>
    <property type="match status" value="1"/>
</dbReference>
<dbReference type="GO" id="GO:0000155">
    <property type="term" value="F:phosphorelay sensor kinase activity"/>
    <property type="evidence" value="ECO:0007669"/>
    <property type="project" value="InterPro"/>
</dbReference>
<feature type="modified residue" description="4-aspartylphosphate" evidence="9">
    <location>
        <position position="738"/>
    </location>
</feature>
<keyword evidence="11" id="KW-0812">Transmembrane</keyword>
<dbReference type="PROSITE" id="PS50885">
    <property type="entry name" value="HAMP"/>
    <property type="match status" value="1"/>
</dbReference>
<dbReference type="InterPro" id="IPR003661">
    <property type="entry name" value="HisK_dim/P_dom"/>
</dbReference>
<dbReference type="Gene3D" id="1.10.287.130">
    <property type="match status" value="1"/>
</dbReference>
<dbReference type="Proteomes" id="UP000018211">
    <property type="component" value="Unassembled WGS sequence"/>
</dbReference>
<dbReference type="GO" id="GO:0005886">
    <property type="term" value="C:plasma membrane"/>
    <property type="evidence" value="ECO:0007669"/>
    <property type="project" value="TreeGrafter"/>
</dbReference>
<dbReference type="SUPFAM" id="SSF55874">
    <property type="entry name" value="ATPase domain of HSP90 chaperone/DNA topoisomerase II/histidine kinase"/>
    <property type="match status" value="1"/>
</dbReference>
<dbReference type="Pfam" id="PF02518">
    <property type="entry name" value="HATPase_c"/>
    <property type="match status" value="1"/>
</dbReference>
<dbReference type="Gene3D" id="3.40.50.2300">
    <property type="match status" value="1"/>
</dbReference>
<comment type="subcellular location">
    <subcellularLocation>
        <location evidence="2">Membrane</location>
    </subcellularLocation>
</comment>
<dbReference type="CDD" id="cd16922">
    <property type="entry name" value="HATPase_EvgS-ArcB-TorS-like"/>
    <property type="match status" value="1"/>
</dbReference>
<dbReference type="RefSeq" id="WP_022612432.1">
    <property type="nucleotide sequence ID" value="NZ_LK391965.1"/>
</dbReference>
<dbReference type="SUPFAM" id="SSF52172">
    <property type="entry name" value="CheY-like"/>
    <property type="match status" value="1"/>
</dbReference>
<dbReference type="Pfam" id="PF00512">
    <property type="entry name" value="HisKA"/>
    <property type="match status" value="1"/>
</dbReference>
<evidence type="ECO:0000259" key="12">
    <source>
        <dbReference type="PROSITE" id="PS50109"/>
    </source>
</evidence>
<dbReference type="SMART" id="SM00388">
    <property type="entry name" value="HisKA"/>
    <property type="match status" value="1"/>
</dbReference>
<reference evidence="15 16" key="1">
    <citation type="journal article" date="2013" name="ISME J.">
        <title>Comparative genomics of pathogenic lineages of Vibrio nigripulchritudo identifies virulence-associated traits.</title>
        <authorList>
            <person name="Goudenege D."/>
            <person name="Labreuche Y."/>
            <person name="Krin E."/>
            <person name="Ansquer D."/>
            <person name="Mangenot S."/>
            <person name="Calteau A."/>
            <person name="Medigue C."/>
            <person name="Mazel D."/>
            <person name="Polz M.F."/>
            <person name="Le Roux F."/>
        </authorList>
    </citation>
    <scope>NUCLEOTIDE SEQUENCE [LARGE SCALE GENOMIC DNA]</scope>
    <source>
        <strain evidence="15 16">SOn1</strain>
    </source>
</reference>
<sequence>MKNSNLFNSIRSKFGVPLLIVFIIISSILGVFNYYQSEKELERQVEEKMEATLTRLSLGLGKLLYNFYGDQVYQIITTEMNDKEVHSILIKDATNTYVTHGQTRNKDWNLVNISEDFQDTSEDLYHKEVTILFNSVGSDDSADDEIMGVAKVYVTKKFLRDKLTDLIITTIIESIVLFTVLYLAIYMILMMVIINPLQKLKTSSDELAKGNLSYDIETEREDEIGSLANSFEIMRDSIRKKISNLNTLNTTGEELSEFISSDNREQSKLYILSIIQKVLVDYLHLDSCKIFIWDEENKQFCKDFGETKSIDTLMSDAIKNKQVEFAHDGDELRCCMPMVHEDSVIAIFDATGKEGSIQRQHIGNEFISTLFRMGITAILRVTMLGDIQRLNQDLEKRVKERTAELSVAQMQSEEARKKAEMSKDEAERANQAKSQFLSNMSHELRTPLNAVLGFSEMLKTQMHDSKSISYLTAINTAGNTLLALINSVLDLAKIESGKMELEYNPTSLKRLLNELHSFFYQQASERDILFEIQLSDDIEECVLLDTLKLKQVLINLCSNAVKFTRDGSVTVKVRTSASSNEAKVNIYIDIVDTGKGIPKSQQERIFHAFEQISGQKSSEYGGTGLGLAITLEIVHLMGGTINVSSEGENKGSCFSIMIPDVEKCSAELTDFATESPTIDFEEILFEPAKIMIVDDIPHNRNLISSYLSDWKFDILEAKHGQDALDKVHDFRPDLILTDLKMPVVDGQELCIKLREDMGSNCMPLVMVTASAMVEEQKDLLKVCNDLLTKPLAKQTLISCLLKHLEHSIVETSSNKDRSGDNIEYQDVNLRLLPDDQRIALVEFVEIGDTENAIKLCVDLPSDLTNESKWLIEMLESFELAKILDRLNSIENPIS</sequence>
<dbReference type="SMART" id="SM00387">
    <property type="entry name" value="HATPase_c"/>
    <property type="match status" value="1"/>
</dbReference>
<dbReference type="FunFam" id="3.30.565.10:FF:000010">
    <property type="entry name" value="Sensor histidine kinase RcsC"/>
    <property type="match status" value="1"/>
</dbReference>
<dbReference type="Gene3D" id="6.10.340.10">
    <property type="match status" value="1"/>
</dbReference>
<dbReference type="InterPro" id="IPR004358">
    <property type="entry name" value="Sig_transdc_His_kin-like_C"/>
</dbReference>
<name>A0AAV2VTL0_9VIBR</name>
<dbReference type="InterPro" id="IPR005467">
    <property type="entry name" value="His_kinase_dom"/>
</dbReference>
<dbReference type="InterPro" id="IPR003660">
    <property type="entry name" value="HAMP_dom"/>
</dbReference>
<evidence type="ECO:0000256" key="7">
    <source>
        <dbReference type="ARBA" id="ARBA00022801"/>
    </source>
</evidence>
<dbReference type="CDD" id="cd17546">
    <property type="entry name" value="REC_hyHK_CKI1_RcsC-like"/>
    <property type="match status" value="1"/>
</dbReference>
<feature type="domain" description="Response regulatory" evidence="13">
    <location>
        <begin position="689"/>
        <end position="804"/>
    </location>
</feature>
<dbReference type="CDD" id="cd00082">
    <property type="entry name" value="HisKA"/>
    <property type="match status" value="1"/>
</dbReference>
<feature type="region of interest" description="Disordered" evidence="10">
    <location>
        <begin position="404"/>
        <end position="431"/>
    </location>
</feature>
<proteinExistence type="predicted"/>
<dbReference type="InterPro" id="IPR036890">
    <property type="entry name" value="HATPase_C_sf"/>
</dbReference>
<protein>
    <recommendedName>
        <fullName evidence="3">histidine kinase</fullName>
        <ecNumber evidence="3">2.7.13.3</ecNumber>
    </recommendedName>
</protein>
<feature type="domain" description="HAMP" evidence="14">
    <location>
        <begin position="191"/>
        <end position="243"/>
    </location>
</feature>
<dbReference type="SUPFAM" id="SSF158472">
    <property type="entry name" value="HAMP domain-like"/>
    <property type="match status" value="1"/>
</dbReference>
<dbReference type="CDD" id="cd06225">
    <property type="entry name" value="HAMP"/>
    <property type="match status" value="1"/>
</dbReference>
<dbReference type="GO" id="GO:0009927">
    <property type="term" value="F:histidine phosphotransfer kinase activity"/>
    <property type="evidence" value="ECO:0007669"/>
    <property type="project" value="TreeGrafter"/>
</dbReference>
<evidence type="ECO:0000256" key="9">
    <source>
        <dbReference type="PROSITE-ProRule" id="PRU00169"/>
    </source>
</evidence>
<evidence type="ECO:0000256" key="5">
    <source>
        <dbReference type="ARBA" id="ARBA00022679"/>
    </source>
</evidence>
<feature type="transmembrane region" description="Helical" evidence="11">
    <location>
        <begin position="14"/>
        <end position="35"/>
    </location>
</feature>
<keyword evidence="11" id="KW-1133">Transmembrane helix</keyword>
<dbReference type="GO" id="GO:0016787">
    <property type="term" value="F:hydrolase activity"/>
    <property type="evidence" value="ECO:0007669"/>
    <property type="project" value="UniProtKB-KW"/>
</dbReference>
<dbReference type="EMBL" id="CAOF01000125">
    <property type="protein sequence ID" value="CCO47729.1"/>
    <property type="molecule type" value="Genomic_DNA"/>
</dbReference>
<dbReference type="AlphaFoldDB" id="A0AAV2VTL0"/>
<dbReference type="InterPro" id="IPR001789">
    <property type="entry name" value="Sig_transdc_resp-reg_receiver"/>
</dbReference>
<evidence type="ECO:0000313" key="16">
    <source>
        <dbReference type="Proteomes" id="UP000018211"/>
    </source>
</evidence>
<evidence type="ECO:0000256" key="6">
    <source>
        <dbReference type="ARBA" id="ARBA00022777"/>
    </source>
</evidence>
<dbReference type="EC" id="2.7.13.3" evidence="3"/>